<sequence>MFYPIFVVVAAVSLGLAHDNSSLVRIPREWTYVLPHPFDSKLEYGWLNSTTTGNSTINELLARANEARFVSYSDEFDAIVGSNPTWYTIDSPAGSPYAAYEGGAWIPETDEVWFSYSGFYYPYEQSITSFSLRNRTSKPVVTNPPVHYTYGLYYWPKDGKVYATEFNTPTQPGTVTAIDVETLEAKAVFNSYEGIPLAPCDDVVVARVNGKTYIFATTLAGKEIIPAIPKERFDTAVWRFSLDDGILLPVIDSNQLFTPNGIRVSPDGKKLYVTNTPYILDPMEQASNTSLSNSIHVYDLNDEGLPVNGRLFGLVRTGFANGLHIDNAGRIWTAENDGIRVRSPHGLTLGVFNYHPFNPTNSPLISNFALAGNRLIIGNNAYALVYSLAETLVTLDNSLTN</sequence>
<feature type="chain" id="PRO_5046816283" description="SMP-30/Gluconolactonase/LRE-like region domain-containing protein" evidence="1">
    <location>
        <begin position="18"/>
        <end position="401"/>
    </location>
</feature>
<dbReference type="InterPro" id="IPR052988">
    <property type="entry name" value="Oryzine_lactonohydrolase"/>
</dbReference>
<dbReference type="SUPFAM" id="SSF63829">
    <property type="entry name" value="Calcium-dependent phosphotriesterase"/>
    <property type="match status" value="1"/>
</dbReference>
<dbReference type="InterPro" id="IPR011042">
    <property type="entry name" value="6-blade_b-propeller_TolB-like"/>
</dbReference>
<dbReference type="PANTHER" id="PTHR47064">
    <property type="entry name" value="PUTATIVE (AFU_ORTHOLOGUE AFUA_1G08990)-RELATED"/>
    <property type="match status" value="1"/>
</dbReference>
<comment type="caution">
    <text evidence="3">The sequence shown here is derived from an EMBL/GenBank/DDBJ whole genome shotgun (WGS) entry which is preliminary data.</text>
</comment>
<gene>
    <name evidence="3" type="ORF">PRZ48_011085</name>
</gene>
<dbReference type="InterPro" id="IPR013658">
    <property type="entry name" value="SGL"/>
</dbReference>
<proteinExistence type="predicted"/>
<evidence type="ECO:0000256" key="1">
    <source>
        <dbReference type="SAM" id="SignalP"/>
    </source>
</evidence>
<dbReference type="EMBL" id="JAXOVC010000008">
    <property type="protein sequence ID" value="KAK4498427.1"/>
    <property type="molecule type" value="Genomic_DNA"/>
</dbReference>
<dbReference type="PANTHER" id="PTHR47064:SF2">
    <property type="entry name" value="SMP-30_GLUCONOLACTONASE_LRE-LIKE REGION DOMAIN-CONTAINING PROTEIN-RELATED"/>
    <property type="match status" value="1"/>
</dbReference>
<evidence type="ECO:0000313" key="3">
    <source>
        <dbReference type="EMBL" id="KAK4498427.1"/>
    </source>
</evidence>
<accession>A0ABR0EAF4</accession>
<reference evidence="3 4" key="1">
    <citation type="journal article" date="2023" name="G3 (Bethesda)">
        <title>A chromosome-level genome assembly of Zasmidium syzygii isolated from banana leaves.</title>
        <authorList>
            <person name="van Westerhoven A.C."/>
            <person name="Mehrabi R."/>
            <person name="Talebi R."/>
            <person name="Steentjes M.B.F."/>
            <person name="Corcolon B."/>
            <person name="Chong P.A."/>
            <person name="Kema G.H.J."/>
            <person name="Seidl M.F."/>
        </authorList>
    </citation>
    <scope>NUCLEOTIDE SEQUENCE [LARGE SCALE GENOMIC DNA]</scope>
    <source>
        <strain evidence="3 4">P124</strain>
    </source>
</reference>
<feature type="signal peptide" evidence="1">
    <location>
        <begin position="1"/>
        <end position="17"/>
    </location>
</feature>
<dbReference type="Proteomes" id="UP001305779">
    <property type="component" value="Unassembled WGS sequence"/>
</dbReference>
<evidence type="ECO:0000259" key="2">
    <source>
        <dbReference type="Pfam" id="PF08450"/>
    </source>
</evidence>
<keyword evidence="4" id="KW-1185">Reference proteome</keyword>
<feature type="domain" description="SMP-30/Gluconolactonase/LRE-like region" evidence="2">
    <location>
        <begin position="176"/>
        <end position="346"/>
    </location>
</feature>
<protein>
    <recommendedName>
        <fullName evidence="2">SMP-30/Gluconolactonase/LRE-like region domain-containing protein</fullName>
    </recommendedName>
</protein>
<organism evidence="3 4">
    <name type="scientific">Zasmidium cellare</name>
    <name type="common">Wine cellar mold</name>
    <name type="synonym">Racodium cellare</name>
    <dbReference type="NCBI Taxonomy" id="395010"/>
    <lineage>
        <taxon>Eukaryota</taxon>
        <taxon>Fungi</taxon>
        <taxon>Dikarya</taxon>
        <taxon>Ascomycota</taxon>
        <taxon>Pezizomycotina</taxon>
        <taxon>Dothideomycetes</taxon>
        <taxon>Dothideomycetidae</taxon>
        <taxon>Mycosphaerellales</taxon>
        <taxon>Mycosphaerellaceae</taxon>
        <taxon>Zasmidium</taxon>
    </lineage>
</organism>
<keyword evidence="1" id="KW-0732">Signal</keyword>
<dbReference type="Pfam" id="PF08450">
    <property type="entry name" value="SGL"/>
    <property type="match status" value="1"/>
</dbReference>
<name>A0ABR0EAF4_ZASCE</name>
<dbReference type="Gene3D" id="2.120.10.30">
    <property type="entry name" value="TolB, C-terminal domain"/>
    <property type="match status" value="1"/>
</dbReference>
<evidence type="ECO:0000313" key="4">
    <source>
        <dbReference type="Proteomes" id="UP001305779"/>
    </source>
</evidence>